<keyword evidence="3" id="KW-1185">Reference proteome</keyword>
<dbReference type="eggNOG" id="COG3380">
    <property type="taxonomic scope" value="Bacteria"/>
</dbReference>
<dbReference type="PRINTS" id="PR00419">
    <property type="entry name" value="ADXRDTASE"/>
</dbReference>
<dbReference type="Pfam" id="PF13450">
    <property type="entry name" value="NAD_binding_8"/>
    <property type="match status" value="1"/>
</dbReference>
<sequence>MNHPIEIAIIGAGMAGIACAKELQANGYRGITIWEKSRGVGGRLTTRRMFDTCVDRGTCYISPKGERFRALFDRLIAANIVETWTDTTHTLTADGNLLADADIYPRYVAPGGMNQIAKYLATDLDIRFGQRAIAIQPDGNLWRLTIDGTEPTEILARTVILAIPAPQALDLLSPLADILPSEFLTNLKSVEFYPSIAVAAGYTPTQLAEWESTYPQVKSVTCIDDPIVAWVGLDSSKRHQPAPPAFVLQSTANFAAKYPNLENTPAAALAMLAQASDRFLPWFEEAQWQQPHLWRYAFPKSPLNGTAYLSIDLPAPLFCTGDWCGGYKVEDAYLAGIAVAEKFGSIQPAI</sequence>
<organism evidence="2 3">
    <name type="scientific">Chamaesiphon minutus (strain ATCC 27169 / PCC 6605)</name>
    <dbReference type="NCBI Taxonomy" id="1173020"/>
    <lineage>
        <taxon>Bacteria</taxon>
        <taxon>Bacillati</taxon>
        <taxon>Cyanobacteriota</taxon>
        <taxon>Cyanophyceae</taxon>
        <taxon>Gomontiellales</taxon>
        <taxon>Chamaesiphonaceae</taxon>
        <taxon>Chamaesiphon</taxon>
    </lineage>
</organism>
<dbReference type="Proteomes" id="UP000010366">
    <property type="component" value="Chromosome"/>
</dbReference>
<dbReference type="PANTHER" id="PTHR16128">
    <property type="entry name" value="FAD/NAD(P)-BINDING OXIDOREDUCTASE FAMILY PROTEIN"/>
    <property type="match status" value="1"/>
</dbReference>
<dbReference type="KEGG" id="cmp:Cha6605_0568"/>
<proteinExistence type="predicted"/>
<dbReference type="GO" id="GO:0016491">
    <property type="term" value="F:oxidoreductase activity"/>
    <property type="evidence" value="ECO:0007669"/>
    <property type="project" value="InterPro"/>
</dbReference>
<evidence type="ECO:0000313" key="3">
    <source>
        <dbReference type="Proteomes" id="UP000010366"/>
    </source>
</evidence>
<dbReference type="EMBL" id="CP003600">
    <property type="protein sequence ID" value="AFY91851.1"/>
    <property type="molecule type" value="Genomic_DNA"/>
</dbReference>
<dbReference type="InterPro" id="IPR002937">
    <property type="entry name" value="Amino_oxidase"/>
</dbReference>
<dbReference type="OrthoDB" id="5792777at2"/>
<name>K9UBQ4_CHAP6</name>
<gene>
    <name evidence="2" type="ORF">Cha6605_0568</name>
</gene>
<feature type="domain" description="Amine oxidase" evidence="1">
    <location>
        <begin position="108"/>
        <end position="341"/>
    </location>
</feature>
<dbReference type="Gene3D" id="3.50.50.60">
    <property type="entry name" value="FAD/NAD(P)-binding domain"/>
    <property type="match status" value="1"/>
</dbReference>
<reference evidence="2 3" key="1">
    <citation type="submission" date="2012-05" db="EMBL/GenBank/DDBJ databases">
        <title>Finished chromosome of genome of Chamaesiphon sp. PCC 6605.</title>
        <authorList>
            <consortium name="US DOE Joint Genome Institute"/>
            <person name="Gugger M."/>
            <person name="Coursin T."/>
            <person name="Rippka R."/>
            <person name="Tandeau De Marsac N."/>
            <person name="Huntemann M."/>
            <person name="Wei C.-L."/>
            <person name="Han J."/>
            <person name="Detter J.C."/>
            <person name="Han C."/>
            <person name="Tapia R."/>
            <person name="Chen A."/>
            <person name="Kyrpides N."/>
            <person name="Mavromatis K."/>
            <person name="Markowitz V."/>
            <person name="Szeto E."/>
            <person name="Ivanova N."/>
            <person name="Pagani I."/>
            <person name="Pati A."/>
            <person name="Goodwin L."/>
            <person name="Nordberg H.P."/>
            <person name="Cantor M.N."/>
            <person name="Hua S.X."/>
            <person name="Woyke T."/>
            <person name="Kerfeld C.A."/>
        </authorList>
    </citation>
    <scope>NUCLEOTIDE SEQUENCE [LARGE SCALE GENOMIC DNA]</scope>
    <source>
        <strain evidence="3">ATCC 27169 / PCC 6605</strain>
    </source>
</reference>
<dbReference type="HOGENOM" id="CLU_036034_0_0_3"/>
<dbReference type="SUPFAM" id="SSF51905">
    <property type="entry name" value="FAD/NAD(P)-binding domain"/>
    <property type="match status" value="1"/>
</dbReference>
<accession>K9UBQ4</accession>
<dbReference type="STRING" id="1173020.Cha6605_0568"/>
<dbReference type="PANTHER" id="PTHR16128:SF5">
    <property type="entry name" value="FAD_NAD(P)-BINDING OXIDOREDUCTASE FAMILY PROTEIN"/>
    <property type="match status" value="1"/>
</dbReference>
<dbReference type="InterPro" id="IPR036188">
    <property type="entry name" value="FAD/NAD-bd_sf"/>
</dbReference>
<evidence type="ECO:0000259" key="1">
    <source>
        <dbReference type="Pfam" id="PF01593"/>
    </source>
</evidence>
<dbReference type="Pfam" id="PF01593">
    <property type="entry name" value="Amino_oxidase"/>
    <property type="match status" value="1"/>
</dbReference>
<dbReference type="PATRIC" id="fig|1173020.3.peg.674"/>
<evidence type="ECO:0000313" key="2">
    <source>
        <dbReference type="EMBL" id="AFY91851.1"/>
    </source>
</evidence>
<protein>
    <submittedName>
        <fullName evidence="2">Putative NAD/FAD-dependent oxidoreductase</fullName>
    </submittedName>
</protein>
<dbReference type="Gene3D" id="3.90.660.10">
    <property type="match status" value="1"/>
</dbReference>
<dbReference type="AlphaFoldDB" id="K9UBQ4"/>
<dbReference type="RefSeq" id="WP_015158045.1">
    <property type="nucleotide sequence ID" value="NC_019697.1"/>
</dbReference>